<keyword evidence="3" id="KW-0732">Signal</keyword>
<gene>
    <name evidence="9" type="ORF">JHK64_05315</name>
</gene>
<dbReference type="Gene3D" id="2.60.120.260">
    <property type="entry name" value="Galactose-binding domain-like"/>
    <property type="match status" value="7"/>
</dbReference>
<evidence type="ECO:0000256" key="4">
    <source>
        <dbReference type="ARBA" id="ARBA00022801"/>
    </source>
</evidence>
<dbReference type="SUPFAM" id="SSF51445">
    <property type="entry name" value="(Trans)glycosidases"/>
    <property type="match status" value="2"/>
</dbReference>
<dbReference type="InterPro" id="IPR000421">
    <property type="entry name" value="FA58C"/>
</dbReference>
<dbReference type="InterPro" id="IPR006103">
    <property type="entry name" value="Glyco_hydro_2_cat"/>
</dbReference>
<feature type="compositionally biased region" description="Low complexity" evidence="7">
    <location>
        <begin position="593"/>
        <end position="605"/>
    </location>
</feature>
<feature type="region of interest" description="Disordered" evidence="7">
    <location>
        <begin position="2052"/>
        <end position="2077"/>
    </location>
</feature>
<dbReference type="SUPFAM" id="SSF49899">
    <property type="entry name" value="Concanavalin A-like lectins/glucanases"/>
    <property type="match status" value="1"/>
</dbReference>
<comment type="similarity">
    <text evidence="1">Belongs to the glycosyl hydrolase 20 family.</text>
</comment>
<dbReference type="RefSeq" id="WP_199567961.1">
    <property type="nucleotide sequence ID" value="NZ_JAENBP010000005.1"/>
</dbReference>
<protein>
    <submittedName>
        <fullName evidence="9">Discoidin domain-containing protein</fullName>
    </submittedName>
</protein>
<dbReference type="InterPro" id="IPR006104">
    <property type="entry name" value="Glyco_hydro_2_N"/>
</dbReference>
<dbReference type="InterPro" id="IPR040605">
    <property type="entry name" value="Glyco_hydro2_dom5"/>
</dbReference>
<dbReference type="InterPro" id="IPR036156">
    <property type="entry name" value="Beta-gal/glucu_dom_sf"/>
</dbReference>
<accession>A0A934PAF7</accession>
<dbReference type="Pfam" id="PF00754">
    <property type="entry name" value="F5_F8_type_C"/>
    <property type="match status" value="3"/>
</dbReference>
<dbReference type="SUPFAM" id="SSF49785">
    <property type="entry name" value="Galactose-binding domain-like"/>
    <property type="match status" value="5"/>
</dbReference>
<dbReference type="InterPro" id="IPR025705">
    <property type="entry name" value="Beta_hexosaminidase_sua/sub"/>
</dbReference>
<evidence type="ECO:0000313" key="9">
    <source>
        <dbReference type="EMBL" id="MBJ8350049.1"/>
    </source>
</evidence>
<dbReference type="NCBIfam" id="TIGR01168">
    <property type="entry name" value="YSIRK_signal"/>
    <property type="match status" value="1"/>
</dbReference>
<keyword evidence="10" id="KW-1185">Reference proteome</keyword>
<feature type="compositionally biased region" description="Polar residues" evidence="7">
    <location>
        <begin position="606"/>
        <end position="619"/>
    </location>
</feature>
<evidence type="ECO:0000256" key="3">
    <source>
        <dbReference type="ARBA" id="ARBA00022729"/>
    </source>
</evidence>
<dbReference type="Gene3D" id="3.30.379.10">
    <property type="entry name" value="Chitobiase/beta-hexosaminidase domain 2-like"/>
    <property type="match status" value="1"/>
</dbReference>
<dbReference type="SUPFAM" id="SSF55545">
    <property type="entry name" value="beta-N-acetylhexosaminidase-like domain"/>
    <property type="match status" value="1"/>
</dbReference>
<organism evidence="9 10">
    <name type="scientific">Streptococcus zalophi</name>
    <dbReference type="NCBI Taxonomy" id="640031"/>
    <lineage>
        <taxon>Bacteria</taxon>
        <taxon>Bacillati</taxon>
        <taxon>Bacillota</taxon>
        <taxon>Bacilli</taxon>
        <taxon>Lactobacillales</taxon>
        <taxon>Streptococcaceae</taxon>
        <taxon>Streptococcus</taxon>
    </lineage>
</organism>
<dbReference type="InterPro" id="IPR008979">
    <property type="entry name" value="Galactose-bd-like_sf"/>
</dbReference>
<keyword evidence="5" id="KW-0326">Glycosidase</keyword>
<evidence type="ECO:0000256" key="7">
    <source>
        <dbReference type="SAM" id="MobiDB-lite"/>
    </source>
</evidence>
<dbReference type="Pfam" id="PF00703">
    <property type="entry name" value="Glyco_hydro_2"/>
    <property type="match status" value="1"/>
</dbReference>
<feature type="region of interest" description="Disordered" evidence="7">
    <location>
        <begin position="561"/>
        <end position="620"/>
    </location>
</feature>
<feature type="domain" description="F5/8 type C" evidence="8">
    <location>
        <begin position="2071"/>
        <end position="2201"/>
    </location>
</feature>
<dbReference type="Pfam" id="PF22633">
    <property type="entry name" value="F5_F8_type_C_2"/>
    <property type="match status" value="1"/>
</dbReference>
<dbReference type="InterPro" id="IPR005877">
    <property type="entry name" value="YSIRK_signal_dom"/>
</dbReference>
<dbReference type="Proteomes" id="UP000644875">
    <property type="component" value="Unassembled WGS sequence"/>
</dbReference>
<dbReference type="PRINTS" id="PR00738">
    <property type="entry name" value="GLHYDRLASE20"/>
</dbReference>
<evidence type="ECO:0000313" key="10">
    <source>
        <dbReference type="Proteomes" id="UP000644875"/>
    </source>
</evidence>
<dbReference type="InterPro" id="IPR013320">
    <property type="entry name" value="ConA-like_dom_sf"/>
</dbReference>
<evidence type="ECO:0000256" key="5">
    <source>
        <dbReference type="ARBA" id="ARBA00023295"/>
    </source>
</evidence>
<dbReference type="SUPFAM" id="SSF49303">
    <property type="entry name" value="beta-Galactosidase/glucuronidase domain"/>
    <property type="match status" value="1"/>
</dbReference>
<feature type="non-terminal residue" evidence="9">
    <location>
        <position position="3483"/>
    </location>
</feature>
<dbReference type="Pfam" id="PF18565">
    <property type="entry name" value="Glyco_hydro2_C5"/>
    <property type="match status" value="1"/>
</dbReference>
<dbReference type="InterPro" id="IPR017853">
    <property type="entry name" value="GH"/>
</dbReference>
<dbReference type="InterPro" id="IPR015883">
    <property type="entry name" value="Glyco_hydro_20_cat"/>
</dbReference>
<reference evidence="9 10" key="1">
    <citation type="journal article" date="2021" name="Int. J. Syst. Evol. Microbiol.">
        <title>Streptococcus vicugnae sp. nov., isolated from faeces of alpacas (Vicugna pacos) and cattle (Bos taurus), Streptococcus zalophi sp. nov., and Streptococcus pacificus sp. nov., isolated from respiratory tract of California sea lions (Zalophus californianus).</title>
        <authorList>
            <person name="Volokhov D.V."/>
            <person name="Zagorodnyaya T.A."/>
            <person name="Shen Z."/>
            <person name="Blom J."/>
            <person name="Furtak V.A."/>
            <person name="Eisenberg T."/>
            <person name="Fan P."/>
            <person name="Jeong K.C."/>
            <person name="Gao Y."/>
            <person name="Zhang S."/>
            <person name="Amselle M."/>
        </authorList>
    </citation>
    <scope>NUCLEOTIDE SEQUENCE [LARGE SCALE GENOMIC DNA]</scope>
    <source>
        <strain evidence="10">CSL7508-lung</strain>
    </source>
</reference>
<feature type="active site" description="Proton donor" evidence="6">
    <location>
        <position position="2780"/>
    </location>
</feature>
<dbReference type="InterPro" id="IPR013783">
    <property type="entry name" value="Ig-like_fold"/>
</dbReference>
<dbReference type="GO" id="GO:0005975">
    <property type="term" value="P:carbohydrate metabolic process"/>
    <property type="evidence" value="ECO:0007669"/>
    <property type="project" value="InterPro"/>
</dbReference>
<dbReference type="Pfam" id="PF02836">
    <property type="entry name" value="Glyco_hydro_2_C"/>
    <property type="match status" value="1"/>
</dbReference>
<dbReference type="Pfam" id="PF16355">
    <property type="entry name" value="DUF4982"/>
    <property type="match status" value="1"/>
</dbReference>
<dbReference type="GO" id="GO:0004563">
    <property type="term" value="F:beta-N-acetylhexosaminidase activity"/>
    <property type="evidence" value="ECO:0007669"/>
    <property type="project" value="InterPro"/>
</dbReference>
<dbReference type="InterPro" id="IPR032311">
    <property type="entry name" value="DUF4982"/>
</dbReference>
<comment type="caution">
    <text evidence="9">The sequence shown here is derived from an EMBL/GenBank/DDBJ whole genome shotgun (WGS) entry which is preliminary data.</text>
</comment>
<feature type="domain" description="F5/8 type C" evidence="8">
    <location>
        <begin position="2218"/>
        <end position="2371"/>
    </location>
</feature>
<feature type="compositionally biased region" description="Polar residues" evidence="7">
    <location>
        <begin position="69"/>
        <end position="93"/>
    </location>
</feature>
<dbReference type="EMBL" id="JAENBP010000005">
    <property type="protein sequence ID" value="MBJ8350049.1"/>
    <property type="molecule type" value="Genomic_DNA"/>
</dbReference>
<dbReference type="Gene3D" id="2.60.120.200">
    <property type="match status" value="1"/>
</dbReference>
<dbReference type="InterPro" id="IPR011081">
    <property type="entry name" value="Big_4"/>
</dbReference>
<dbReference type="InterPro" id="IPR029018">
    <property type="entry name" value="Hex-like_dom2"/>
</dbReference>
<dbReference type="Pfam" id="PF07532">
    <property type="entry name" value="Big_4"/>
    <property type="match status" value="1"/>
</dbReference>
<dbReference type="Gene3D" id="3.20.20.80">
    <property type="entry name" value="Glycosidases"/>
    <property type="match status" value="2"/>
</dbReference>
<name>A0A934PAF7_9STRE</name>
<dbReference type="InterPro" id="IPR015882">
    <property type="entry name" value="HEX_bac_N"/>
</dbReference>
<evidence type="ECO:0000256" key="6">
    <source>
        <dbReference type="PIRSR" id="PIRSR625705-1"/>
    </source>
</evidence>
<proteinExistence type="inferred from homology"/>
<comment type="similarity">
    <text evidence="2">Belongs to the glycosyl hydrolase 2 family.</text>
</comment>
<dbReference type="Pfam" id="PF00728">
    <property type="entry name" value="Glyco_hydro_20"/>
    <property type="match status" value="1"/>
</dbReference>
<dbReference type="Pfam" id="PF04650">
    <property type="entry name" value="YSIRK_signal"/>
    <property type="match status" value="1"/>
</dbReference>
<dbReference type="CDD" id="cd06564">
    <property type="entry name" value="GH20_DspB_LnbB-like"/>
    <property type="match status" value="1"/>
</dbReference>
<dbReference type="PANTHER" id="PTHR42732">
    <property type="entry name" value="BETA-GALACTOSIDASE"/>
    <property type="match status" value="1"/>
</dbReference>
<feature type="compositionally biased region" description="Polar residues" evidence="7">
    <location>
        <begin position="577"/>
        <end position="592"/>
    </location>
</feature>
<sequence>MNRREESNWNKIFHYSIRKTTLGVGSVVVGVFLFGANPGTVLANTPQSIPEETQLTAVEIEKLEEPSEKSQPQAEKTDQSLLIETSDQTSTVNEISEPSSSESEVPAIPTAAGENDLTTLSDTESETPTEEVRNDVPDNASEVIYHSNWFRTNQTNKWSNFPKNQDNDKSDISANIFFKGTGIEVTGKLAPTHGIYTVELDGQKLAYQEGYGHATTVDGVKEFSGKSDTVQTDQKFITLNSLSEGTHSLTLRLDPDKNDKTQNIGIQIDKFTLLGNNSQILSKEVAITPDKEAYESFKASASSVSDTATYQEKLDALKAELDKDVPSLTKIKQLKQELGALVGNTESENPSEEVRNNVPDNASEVIYKGAWFRTDKTNKWSNFPKNNNNDKSDISANIFFKGTGIEVIGKLAPAHGIYTVELDGQKLDFQEGYGHSTTVEGIQYFSGKSDTEQINQKIITLKSLSEGNHSLTVRLDSEKNDTAQNIGIQIDKFVLLGNGSQVLSKETAVTSDQEAYESFKASASSVSDTATYQEKLDALKAELDKDVPSLTKIKQLKQELEELSKNTESEDSDATEDTNNGSDTNDTSQGEGTDSSANDSTDSSNQGDSQSTAGVSTSPEGWHKFNHFTKTDQNVNFDNDWKFHLGEVAGASSKEFDDSSWSTLNLPHDFSITQDYTTNGEAESGYKPGGTGWYRKSFSVNDEVANGRVSIQFDGSYMETEVFINGISLGVHPYGYNAFSFDLTPHLKVNEENTLAVKVVNKVPSSRFYSGSGIYRSVHLNLEPKVHLAEYGVSVKTPDLATTHNQATGSTVNISAQVVNGDSNAANVQIKAILFERNADGSLGQQIHATELSSSQAILANQTGTVNSSFKLVNPKLWSVDNPNLYVLRTEVYKDGQKIQTNQQEVGFRFVSFDANTGFKLNGQAMKLKGVSMHHDQGSLGASAYYDAVERQFELLKDMGVNTVRVTHNPSARVMKDIANRKGMMLIDEAFDTWIHAKNGNTYDYARWFNQQLGTTAQHLNGARSAEQTWAEYHIKQMVKSGLNDPSIIMWSTGNEVLEGHGGNPSTYPQIITNLMKWVDEVDGTRPSTLGDNKLKNKHQTSISMANALTNKTQGPKGVVGYNYANGAQYDEGHNTNPNWIIYGSETASAINSRGIYNVKGVDRRADKQLTAYDQSTVNWGKVASEAWYDVITRDFVAGEFVWTGFDYLGEPTPWNNTTSGAAFTNPLPKSSYFGIIDTAGLPKDSYYFYRSQWNTKDTTLHVLPAWKESVVKKDNNNKVEVVVYSNAAEVELQFINKQGQITSLGKKKFTQETTDAGYTYQIYKGTGKQTAEHKNLYLTFDVPYEDGTLKAIAYDVNGQIIDKTVGNKEVKTFGAANQLVTKVTKKSEKVTDHSLAYVEIEVQDSEGNFVADANNVISIAVEGPAELVAMDNGDATDHQSYQDNNRKAFSGKVVAILRMTGKTGTVKVTASSVGLTASSASFDVIGVANNGDKSIDSYLLSKTMYIKKGTPLSLPDKVKIRYTDGSEEERTLTFNQEAINQALQTGTTFVAKGAIQGLDTNAEIVISVIDQVAAIKNISQALEVDQELTLPTQVQAYLADGTLLSAQFPVTWTVPQDAPFDREGLVTINGIADVLGDKLPVKATIRVARKIVQIDQNVAPAVVELTEDTAGQTSDSLDAIKDGSLTVSPNPNGGPNQTIWSNYASAQQGDKNSTLTFRYDTAQNISQVVVYYHQDSASLRLPKATTFTWSTSKDSGNVAVAATIAKRETVGGLTKITYQLENITPAVIFNVHIENSEETLTNNRKPSTGIAELQLMTAIETFTQNSDATINSLKIGNYTVPVSQISQNMSIKAAAGTIIASNTEKNVAVTIIPLKNNKVKIFTESEDKSRRMVYDLTLITESPATDEDSRYLPRNSVNLTAGSTEQRDGNQVANAKDFNLNTIWHSAWAGTAKENLWIQLDAGSVQKVNGLAYMGRQDNSNNGKVTDYEILVSSDNSTWRKVKEGRFSDVKSWQEVTFEGVDARYVRLKAIHTLGDSQAQADRFMSASEVRLRVESDGTTPPADPETPQTTNPEALKAQRINHSIGATATASDTERDFWGADKAIDGIVNREESNKSSQSRWSTNRGDTPRVLNVDLGAQKTIDSFVINWERSNIKGFKIDYSTDGSTYQTAYHKTDDAYNELDTTITLTNPITAQHVRLTIDRFDGGTSNWQSVSLYEFQIIGTEEIEDFAHQKVATSNGDEVTSLSADKAVDGNSTTRWASSVGQGTKSIQVDLGATKEVASVVLNWERLNASQYKIQISQDGQTWTTVKTLTRKPSELKEIINLDTPQEAHHVKVLIEAFDSRAEDRSGRMVDWATVSLFDFEVYGQPIVTKAVKSLRDIANELVLPELAKGMTSWALPTVPAGVEISFIGADFEQIIDYDLTVYQPLVDTTVQVNYKLTRGDEVYETPAYSILVKGQYEVTAEDNAVLPVVPGIAEWKGHTGHFTVNASTRIVVNPKDKDTLDYAVQSFKEDYEAITGKTITIVYDTNPTAGDFYFELNETHPGLKEEGYLMTIDDVVKVEASHKTGAFWSTQTLLQVLKQDPDQIAKGIARDYPKYARRGFVLDVGRKPVQLSTLKDMIKSLSWYKYNDFQLHLNDNYIWVEEYQNTDNPYGAYSAFRLESDIKEGGNNGLNKADLTAKDLFYTKEEFRDLMLFAKNRGIQIVPEFDAPAHALAFTKVRPDLTMTDKSVRRWVDHLEVSNPEALEFIKSVWDEYLDGEDPVFGSTNVIHMGVDEFEGNNEAFRAFTDSLLKYAISKGKTPRFWGSLTAKPGSTPVQVDGVEMNIWSEGWARPSDMYNKGYKLINTLDSSLYWVPGANYYQNLLNSEALYNNWEANKMGNTVIPAGSKQMLGAAFAIWNDLIGNRANGVQDYDVYKGFEQSLPALAAKMWGNRAVGNYRDLTARVEAIGKPAKQNPYKEVASESSVISRYRFDLSNLEDLSGNNNDGVTAKNVDYEAGKNKTAVRFNGGESYIETPITSVGPNNSFSVWVKLDADADGEQILAENDHTALKLVQKETGKVGFSAENYDYSFNYTLPKDEWVQLTFRGYEGRTELYVNNNLVDTLSQSQTGRRSATLVLPTQFIGSKTKALKGMLDDLVINQYQSEDGYLDRAGWQVASDNENADGTADKAFDGDLSTIWHTKWSPSKQELPASITIDMTAPHHVDKLVYVPRKGVKNGNITGYKLYGKLADTDEYHLLKEGTLSDDASTKTIAFATEELRYLKLDVISGYGGFGSAAEIMIAQSDIKKPLRELALEGKAHQELASHYTADSVKGLVQALDNAKAILAATDSNQAAVSQAMTSLQAAIDALEISQEERISKVPDTAPTAEDKPSIEFANGSGVVNEVSEVPLLTSPRELIHTGTGVRVTLETGDLALITGAEVTHKETKDPSTPNVLKDQDYDLFDISLVDAKGEAISPLKDTLVIMPIDDGKVVEKVV</sequence>
<keyword evidence="4" id="KW-0378">Hydrolase</keyword>
<dbReference type="Gene3D" id="2.60.40.10">
    <property type="entry name" value="Immunoglobulins"/>
    <property type="match status" value="3"/>
</dbReference>
<dbReference type="Pfam" id="PF02837">
    <property type="entry name" value="Glyco_hydro_2_N"/>
    <property type="match status" value="1"/>
</dbReference>
<feature type="domain" description="F5/8 type C" evidence="8">
    <location>
        <begin position="1901"/>
        <end position="2048"/>
    </location>
</feature>
<dbReference type="PANTHER" id="PTHR42732:SF1">
    <property type="entry name" value="BETA-MANNOSIDASE"/>
    <property type="match status" value="1"/>
</dbReference>
<feature type="region of interest" description="Disordered" evidence="7">
    <location>
        <begin position="63"/>
        <end position="140"/>
    </location>
</feature>
<dbReference type="InterPro" id="IPR051913">
    <property type="entry name" value="GH2_Domain-Containing"/>
</dbReference>
<dbReference type="InterPro" id="IPR006102">
    <property type="entry name" value="Ig-like_GH2"/>
</dbReference>
<evidence type="ECO:0000256" key="1">
    <source>
        <dbReference type="ARBA" id="ARBA00006285"/>
    </source>
</evidence>
<evidence type="ECO:0000256" key="2">
    <source>
        <dbReference type="ARBA" id="ARBA00007401"/>
    </source>
</evidence>
<evidence type="ECO:0000259" key="8">
    <source>
        <dbReference type="PROSITE" id="PS50022"/>
    </source>
</evidence>
<feature type="compositionally biased region" description="Low complexity" evidence="7">
    <location>
        <begin position="94"/>
        <end position="104"/>
    </location>
</feature>
<dbReference type="Gene3D" id="1.20.1270.90">
    <property type="entry name" value="AF1782-like"/>
    <property type="match status" value="1"/>
</dbReference>
<dbReference type="Pfam" id="PF02838">
    <property type="entry name" value="Glyco_hydro_20b"/>
    <property type="match status" value="1"/>
</dbReference>
<dbReference type="PROSITE" id="PS50022">
    <property type="entry name" value="FA58C_3"/>
    <property type="match status" value="3"/>
</dbReference>